<dbReference type="OrthoDB" id="1090916at2"/>
<evidence type="ECO:0000313" key="2">
    <source>
        <dbReference type="EMBL" id="PZX03814.1"/>
    </source>
</evidence>
<proteinExistence type="predicted"/>
<name>A0A2W7MDD5_9BACI</name>
<comment type="caution">
    <text evidence="2">The sequence shown here is derived from an EMBL/GenBank/DDBJ whole genome shotgun (WGS) entry which is preliminary data.</text>
</comment>
<dbReference type="PANTHER" id="PTHR35801">
    <property type="entry name" value="PHOSPHOSERINE PHOSPHATASE RSBX"/>
    <property type="match status" value="1"/>
</dbReference>
<accession>A0A2W7MDD5</accession>
<dbReference type="Pfam" id="PF07228">
    <property type="entry name" value="SpoIIE"/>
    <property type="match status" value="1"/>
</dbReference>
<dbReference type="SMART" id="SM00331">
    <property type="entry name" value="PP2C_SIG"/>
    <property type="match status" value="1"/>
</dbReference>
<dbReference type="AlphaFoldDB" id="A0A2W7MDD5"/>
<evidence type="ECO:0000313" key="3">
    <source>
        <dbReference type="Proteomes" id="UP000248646"/>
    </source>
</evidence>
<dbReference type="EMBL" id="QKZI01000005">
    <property type="protein sequence ID" value="PZX03814.1"/>
    <property type="molecule type" value="Genomic_DNA"/>
</dbReference>
<keyword evidence="3" id="KW-1185">Reference proteome</keyword>
<organism evidence="2 3">
    <name type="scientific">Psychrobacillus insolitus</name>
    <dbReference type="NCBI Taxonomy" id="1461"/>
    <lineage>
        <taxon>Bacteria</taxon>
        <taxon>Bacillati</taxon>
        <taxon>Bacillota</taxon>
        <taxon>Bacilli</taxon>
        <taxon>Bacillales</taxon>
        <taxon>Bacillaceae</taxon>
        <taxon>Psychrobacillus</taxon>
    </lineage>
</organism>
<dbReference type="InterPro" id="IPR001932">
    <property type="entry name" value="PPM-type_phosphatase-like_dom"/>
</dbReference>
<feature type="domain" description="PPM-type phosphatase" evidence="1">
    <location>
        <begin position="8"/>
        <end position="197"/>
    </location>
</feature>
<sequence>MKKILDDKVNVVVYQEAKTGNVECGDTYYIYKNDDYLLFAIADGLGSGPVAKESADIMPDILAKFPDESLDALLARCNEQMLQKRGAAVAIVRADLKLKTISYSCVGNVKFYMYQHETDKMIYPLPVMGYLSGRKQKYSTQTYSFTEKDIFLLHSDGVDLKSPKETLKKASTTECLYESVLGVIKHGDDATFIAGSLL</sequence>
<dbReference type="InterPro" id="IPR039248">
    <property type="entry name" value="Ptase_RsbX"/>
</dbReference>
<dbReference type="RefSeq" id="WP_111439840.1">
    <property type="nucleotide sequence ID" value="NZ_QKZI01000005.1"/>
</dbReference>
<reference evidence="2 3" key="1">
    <citation type="submission" date="2018-06" db="EMBL/GenBank/DDBJ databases">
        <title>Genomic Encyclopedia of Type Strains, Phase IV (KMG-IV): sequencing the most valuable type-strain genomes for metagenomic binning, comparative biology and taxonomic classification.</title>
        <authorList>
            <person name="Goeker M."/>
        </authorList>
    </citation>
    <scope>NUCLEOTIDE SEQUENCE [LARGE SCALE GENOMIC DNA]</scope>
    <source>
        <strain evidence="2 3">DSM 5</strain>
    </source>
</reference>
<protein>
    <submittedName>
        <fullName evidence="2">Negative regulator of sigma-B (Phosphoserine phosphatase)</fullName>
    </submittedName>
</protein>
<dbReference type="Proteomes" id="UP000248646">
    <property type="component" value="Unassembled WGS sequence"/>
</dbReference>
<dbReference type="PANTHER" id="PTHR35801:SF1">
    <property type="entry name" value="PHOSPHOSERINE PHOSPHATASE RSBX"/>
    <property type="match status" value="1"/>
</dbReference>
<evidence type="ECO:0000259" key="1">
    <source>
        <dbReference type="PROSITE" id="PS51746"/>
    </source>
</evidence>
<dbReference type="InterPro" id="IPR036457">
    <property type="entry name" value="PPM-type-like_dom_sf"/>
</dbReference>
<gene>
    <name evidence="2" type="ORF">C7437_10511</name>
</gene>
<dbReference type="Gene3D" id="3.60.40.10">
    <property type="entry name" value="PPM-type phosphatase domain"/>
    <property type="match status" value="1"/>
</dbReference>
<dbReference type="SUPFAM" id="SSF81606">
    <property type="entry name" value="PP2C-like"/>
    <property type="match status" value="1"/>
</dbReference>
<dbReference type="PROSITE" id="PS51746">
    <property type="entry name" value="PPM_2"/>
    <property type="match status" value="1"/>
</dbReference>